<sequence>MVEREKDSFDSLWKITRKAPIIEIIESNATTPKQSTTISPVIPPEERKERSWLRNYRAVIWTFMLLISAIIFLAIMLWEIRHRK</sequence>
<accession>A0AAF3F9Z0</accession>
<reference evidence="3" key="1">
    <citation type="submission" date="2024-02" db="UniProtKB">
        <authorList>
            <consortium name="WormBaseParasite"/>
        </authorList>
    </citation>
    <scope>IDENTIFICATION</scope>
</reference>
<keyword evidence="2" id="KW-1185">Reference proteome</keyword>
<feature type="transmembrane region" description="Helical" evidence="1">
    <location>
        <begin position="58"/>
        <end position="78"/>
    </location>
</feature>
<protein>
    <submittedName>
        <fullName evidence="3">Uncharacterized protein</fullName>
    </submittedName>
</protein>
<keyword evidence="1" id="KW-0812">Transmembrane</keyword>
<dbReference type="Proteomes" id="UP000887575">
    <property type="component" value="Unassembled WGS sequence"/>
</dbReference>
<dbReference type="AlphaFoldDB" id="A0AAF3F9Z0"/>
<evidence type="ECO:0000256" key="1">
    <source>
        <dbReference type="SAM" id="Phobius"/>
    </source>
</evidence>
<organism evidence="2 3">
    <name type="scientific">Mesorhabditis belari</name>
    <dbReference type="NCBI Taxonomy" id="2138241"/>
    <lineage>
        <taxon>Eukaryota</taxon>
        <taxon>Metazoa</taxon>
        <taxon>Ecdysozoa</taxon>
        <taxon>Nematoda</taxon>
        <taxon>Chromadorea</taxon>
        <taxon>Rhabditida</taxon>
        <taxon>Rhabditina</taxon>
        <taxon>Rhabditomorpha</taxon>
        <taxon>Rhabditoidea</taxon>
        <taxon>Rhabditidae</taxon>
        <taxon>Mesorhabditinae</taxon>
        <taxon>Mesorhabditis</taxon>
    </lineage>
</organism>
<name>A0AAF3F9Z0_9BILA</name>
<dbReference type="WBParaSite" id="MBELARI_LOCUS3655">
    <property type="protein sequence ID" value="MBELARI_LOCUS3655"/>
    <property type="gene ID" value="MBELARI_LOCUS3655"/>
</dbReference>
<evidence type="ECO:0000313" key="2">
    <source>
        <dbReference type="Proteomes" id="UP000887575"/>
    </source>
</evidence>
<evidence type="ECO:0000313" key="3">
    <source>
        <dbReference type="WBParaSite" id="MBELARI_LOCUS3655"/>
    </source>
</evidence>
<keyword evidence="1" id="KW-0472">Membrane</keyword>
<proteinExistence type="predicted"/>
<keyword evidence="1" id="KW-1133">Transmembrane helix</keyword>